<organism evidence="2 3">
    <name type="scientific">Quercus lobata</name>
    <name type="common">Valley oak</name>
    <dbReference type="NCBI Taxonomy" id="97700"/>
    <lineage>
        <taxon>Eukaryota</taxon>
        <taxon>Viridiplantae</taxon>
        <taxon>Streptophyta</taxon>
        <taxon>Embryophyta</taxon>
        <taxon>Tracheophyta</taxon>
        <taxon>Spermatophyta</taxon>
        <taxon>Magnoliopsida</taxon>
        <taxon>eudicotyledons</taxon>
        <taxon>Gunneridae</taxon>
        <taxon>Pentapetalae</taxon>
        <taxon>rosids</taxon>
        <taxon>fabids</taxon>
        <taxon>Fagales</taxon>
        <taxon>Fagaceae</taxon>
        <taxon>Quercus</taxon>
    </lineage>
</organism>
<dbReference type="InterPro" id="IPR040256">
    <property type="entry name" value="At4g02000-like"/>
</dbReference>
<dbReference type="OMA" id="LWINANM"/>
<dbReference type="EnsemblPlants" id="QL02p074972:mrna">
    <property type="protein sequence ID" value="QL02p074972:mrna"/>
    <property type="gene ID" value="QL02p074972"/>
</dbReference>
<name>A0A7N2KZ88_QUELO</name>
<keyword evidence="3" id="KW-1185">Reference proteome</keyword>
<dbReference type="AlphaFoldDB" id="A0A7N2KZ88"/>
<evidence type="ECO:0000313" key="3">
    <source>
        <dbReference type="Proteomes" id="UP000594261"/>
    </source>
</evidence>
<reference evidence="3" key="1">
    <citation type="journal article" date="2016" name="G3 (Bethesda)">
        <title>First Draft Assembly and Annotation of the Genome of a California Endemic Oak Quercus lobata Nee (Fagaceae).</title>
        <authorList>
            <person name="Sork V.L."/>
            <person name="Fitz-Gibbon S.T."/>
            <person name="Puiu D."/>
            <person name="Crepeau M."/>
            <person name="Gugger P.F."/>
            <person name="Sherman R."/>
            <person name="Stevens K."/>
            <person name="Langley C.H."/>
            <person name="Pellegrini M."/>
            <person name="Salzberg S.L."/>
        </authorList>
    </citation>
    <scope>NUCLEOTIDE SEQUENCE [LARGE SCALE GENOMIC DNA]</scope>
    <source>
        <strain evidence="3">cv. SW786</strain>
    </source>
</reference>
<dbReference type="InParanoid" id="A0A7N2KZ88"/>
<proteinExistence type="predicted"/>
<dbReference type="InterPro" id="IPR025558">
    <property type="entry name" value="DUF4283"/>
</dbReference>
<dbReference type="PANTHER" id="PTHR31286:SF99">
    <property type="entry name" value="DUF4283 DOMAIN-CONTAINING PROTEIN"/>
    <property type="match status" value="1"/>
</dbReference>
<dbReference type="Pfam" id="PF14111">
    <property type="entry name" value="DUF4283"/>
    <property type="match status" value="1"/>
</dbReference>
<reference evidence="2" key="2">
    <citation type="submission" date="2021-01" db="UniProtKB">
        <authorList>
            <consortium name="EnsemblPlants"/>
        </authorList>
    </citation>
    <scope>IDENTIFICATION</scope>
</reference>
<dbReference type="Proteomes" id="UP000594261">
    <property type="component" value="Chromosome 2"/>
</dbReference>
<protein>
    <recommendedName>
        <fullName evidence="1">DUF4283 domain-containing protein</fullName>
    </recommendedName>
</protein>
<evidence type="ECO:0000313" key="2">
    <source>
        <dbReference type="EnsemblPlants" id="QL02p074972:mrna"/>
    </source>
</evidence>
<accession>A0A7N2KZ88</accession>
<dbReference type="Gramene" id="QL02p074972:mrna">
    <property type="protein sequence ID" value="QL02p074972:mrna"/>
    <property type="gene ID" value="QL02p074972"/>
</dbReference>
<dbReference type="PANTHER" id="PTHR31286">
    <property type="entry name" value="GLYCINE-RICH CELL WALL STRUCTURAL PROTEIN 1.8-LIKE"/>
    <property type="match status" value="1"/>
</dbReference>
<sequence length="348" mass="39073">MIDLCGLKGRRKVAELQRRSVKGVAITAELSGYYQWSVSLRLVSGLVKRIRSYSAVQKKVKEDQPLESSQRGGGVGGTSSYKAKLVGDIPSAYAQAFKFHVDEEEEPYSDEEVDDPPEGTVAIKLSKRTKMNIRAKWNHPLIVKVFGRIVGFHFLHSKIMQIWKLAGRLDCIDLENDFYLIKFGLVEDFEKVLKGGLWFIGEHYLTIRAWEPYFKPTTVACSKVAIWARLPGLLIELYELEVLKDIRQAIGPVLWINANMAAGTRGRYTRLCVQVDLDSPLPRNILIGRFKQDILYEGFGALCFSCGGLGHWKSHYPYTVKGLVVDTDNAGESDQGGKDVEVEAISNL</sequence>
<evidence type="ECO:0000259" key="1">
    <source>
        <dbReference type="Pfam" id="PF14111"/>
    </source>
</evidence>
<feature type="domain" description="DUF4283" evidence="1">
    <location>
        <begin position="135"/>
        <end position="217"/>
    </location>
</feature>